<evidence type="ECO:0000259" key="2">
    <source>
        <dbReference type="Pfam" id="PF09850"/>
    </source>
</evidence>
<dbReference type="InterPro" id="IPR017732">
    <property type="entry name" value="T4/T6SS_DotU"/>
</dbReference>
<dbReference type="NCBIfam" id="NF038228">
    <property type="entry name" value="IcmH_DotU_IVB"/>
    <property type="match status" value="1"/>
</dbReference>
<comment type="caution">
    <text evidence="3">The sequence shown here is derived from an EMBL/GenBank/DDBJ whole genome shotgun (WGS) entry which is preliminary data.</text>
</comment>
<gene>
    <name evidence="3" type="primary">icmH</name>
    <name evidence="3" type="ORF">VSS37_09845</name>
</gene>
<dbReference type="EMBL" id="JAYMYJ010000093">
    <property type="protein sequence ID" value="MEB4591279.1"/>
    <property type="molecule type" value="Genomic_DNA"/>
</dbReference>
<evidence type="ECO:0000313" key="3">
    <source>
        <dbReference type="EMBL" id="MEB4591279.1"/>
    </source>
</evidence>
<reference evidence="3 4" key="2">
    <citation type="submission" date="2024-01" db="EMBL/GenBank/DDBJ databases">
        <authorList>
            <person name="Xie X."/>
        </authorList>
    </citation>
    <scope>NUCLEOTIDE SEQUENCE [LARGE SCALE GENOMIC DNA]</scope>
    <source>
        <strain evidence="3">SCUT-1</strain>
    </source>
</reference>
<evidence type="ECO:0000256" key="1">
    <source>
        <dbReference type="SAM" id="MobiDB-lite"/>
    </source>
</evidence>
<reference evidence="4" key="1">
    <citation type="submission" date="2023-07" db="EMBL/GenBank/DDBJ databases">
        <title>The carbon used by Thiothrix.</title>
        <authorList>
            <person name="Chen L."/>
        </authorList>
    </citation>
    <scope>NUCLEOTIDE SEQUENCE [LARGE SCALE GENOMIC DNA]</scope>
</reference>
<feature type="region of interest" description="Disordered" evidence="1">
    <location>
        <begin position="1"/>
        <end position="34"/>
    </location>
</feature>
<proteinExistence type="predicted"/>
<dbReference type="InterPro" id="IPR038522">
    <property type="entry name" value="T4/T6SS_DotU_sf"/>
</dbReference>
<dbReference type="RefSeq" id="WP_324694769.1">
    <property type="nucleotide sequence ID" value="NZ_JAYMYJ010000093.1"/>
</dbReference>
<sequence>MTGDDDPFFSAGSDDRTVIRPIPGGRVREPSHNASTMFPDDLQIGPLRHLGQLNPLENAGSVLLGLATCIYNQASHSDPQGLRRQLAEEIRQFHTLASQAGVAPKTVGKASYVLCTTLDEAVFNTPWGRQGSWAEKSLLSEFHGSVAGGEGFFHELRDAGTQPEANLHLLELMYLCLALGFQGRYQLEENGAERLEQIQAWLAKLIHQQRREANTELSPHWKGVRVEYVSN</sequence>
<dbReference type="PANTHER" id="PTHR38033">
    <property type="entry name" value="MEMBRANE PROTEIN-RELATED"/>
    <property type="match status" value="1"/>
</dbReference>
<evidence type="ECO:0000313" key="4">
    <source>
        <dbReference type="Proteomes" id="UP001308005"/>
    </source>
</evidence>
<name>A0ABU6CWS5_9GAMM</name>
<dbReference type="Gene3D" id="1.25.40.590">
    <property type="entry name" value="Type IV / VI secretion system, DotU"/>
    <property type="match status" value="1"/>
</dbReference>
<dbReference type="Pfam" id="PF09850">
    <property type="entry name" value="DotU"/>
    <property type="match status" value="1"/>
</dbReference>
<protein>
    <submittedName>
        <fullName evidence="3">Type IVB secretion system protein IcmH/DotU</fullName>
    </submittedName>
</protein>
<feature type="domain" description="Type IV / VI secretion system DotU" evidence="2">
    <location>
        <begin position="55"/>
        <end position="225"/>
    </location>
</feature>
<dbReference type="PANTHER" id="PTHR38033:SF1">
    <property type="entry name" value="DOTU FAMILY TYPE IV_VI SECRETION SYSTEM PROTEIN"/>
    <property type="match status" value="1"/>
</dbReference>
<accession>A0ABU6CWS5</accession>
<dbReference type="NCBIfam" id="TIGR03349">
    <property type="entry name" value="IV_VI_DotU"/>
    <property type="match status" value="1"/>
</dbReference>
<keyword evidence="4" id="KW-1185">Reference proteome</keyword>
<dbReference type="Proteomes" id="UP001308005">
    <property type="component" value="Unassembled WGS sequence"/>
</dbReference>
<organism evidence="3 4">
    <name type="scientific">Candidatus Thiothrix phosphatis</name>
    <dbReference type="NCBI Taxonomy" id="3112415"/>
    <lineage>
        <taxon>Bacteria</taxon>
        <taxon>Pseudomonadati</taxon>
        <taxon>Pseudomonadota</taxon>
        <taxon>Gammaproteobacteria</taxon>
        <taxon>Thiotrichales</taxon>
        <taxon>Thiotrichaceae</taxon>
        <taxon>Thiothrix</taxon>
    </lineage>
</organism>